<protein>
    <recommendedName>
        <fullName evidence="4">Histidine kinase</fullName>
    </recommendedName>
</protein>
<accession>A0A3L9L5D1</accession>
<feature type="transmembrane region" description="Helical" evidence="1">
    <location>
        <begin position="39"/>
        <end position="59"/>
    </location>
</feature>
<keyword evidence="1" id="KW-0812">Transmembrane</keyword>
<gene>
    <name evidence="2" type="ORF">EAE32_02990</name>
</gene>
<organism evidence="2 3">
    <name type="scientific">Kocuria tytonicola</name>
    <dbReference type="NCBI Taxonomy" id="2055946"/>
    <lineage>
        <taxon>Bacteria</taxon>
        <taxon>Bacillati</taxon>
        <taxon>Actinomycetota</taxon>
        <taxon>Actinomycetes</taxon>
        <taxon>Micrococcales</taxon>
        <taxon>Micrococcaceae</taxon>
        <taxon>Kocuria</taxon>
    </lineage>
</organism>
<keyword evidence="1" id="KW-1133">Transmembrane helix</keyword>
<feature type="transmembrane region" description="Helical" evidence="1">
    <location>
        <begin position="120"/>
        <end position="138"/>
    </location>
</feature>
<keyword evidence="1" id="KW-0472">Membrane</keyword>
<feature type="transmembrane region" description="Helical" evidence="1">
    <location>
        <begin position="66"/>
        <end position="86"/>
    </location>
</feature>
<evidence type="ECO:0000313" key="3">
    <source>
        <dbReference type="Proteomes" id="UP000277871"/>
    </source>
</evidence>
<reference evidence="2 3" key="1">
    <citation type="submission" date="2018-10" db="EMBL/GenBank/DDBJ databases">
        <title>Kocuria tytonicola, new bacteria from the preen glands of American barn owls (Tyto furcata).</title>
        <authorList>
            <person name="Braun M.S."/>
            <person name="Wang E."/>
            <person name="Zimmermann S."/>
            <person name="Boutin S."/>
            <person name="Wagner H."/>
            <person name="Wink M."/>
        </authorList>
    </citation>
    <scope>NUCLEOTIDE SEQUENCE [LARGE SCALE GENOMIC DNA]</scope>
    <source>
        <strain evidence="2 3">473</strain>
    </source>
</reference>
<comment type="caution">
    <text evidence="2">The sequence shown here is derived from an EMBL/GenBank/DDBJ whole genome shotgun (WGS) entry which is preliminary data.</text>
</comment>
<feature type="transmembrane region" description="Helical" evidence="1">
    <location>
        <begin position="98"/>
        <end position="113"/>
    </location>
</feature>
<evidence type="ECO:0000256" key="1">
    <source>
        <dbReference type="SAM" id="Phobius"/>
    </source>
</evidence>
<name>A0A3L9L5D1_9MICC</name>
<dbReference type="Proteomes" id="UP000277871">
    <property type="component" value="Unassembled WGS sequence"/>
</dbReference>
<dbReference type="AlphaFoldDB" id="A0A3L9L5D1"/>
<sequence length="341" mass="37597">MSGVRRAAFAHRFMGLFVLPAFVAPFLDAIQYLDEATHPVPIVVSLVTYSLAGLIVAVPRWDGRRFHALPAAVSAVLFLTAAQQGYAVTPRAMDAGQVPWFHLGFIAELLALGMRRRPGWAFLVWCGVTVLSVARWPVVDGVPLPIEAYHVVGVAVMIVTWLVERQYNFFMRRREDTRRILDAARSRDEAERGIRYASSQRVDVVRRLAGGLLEQIAHETAEVTDYDLQQFRLTEAQLRDSIRGRSIATPHILELTRAARARGIAVDILDERGYPPSPEVLASTAEQLAQVLAQAESGVVTVRALPPDDTAAVFIVHDSQNPDDDPVAVEIEDVTGTASVF</sequence>
<feature type="transmembrane region" description="Helical" evidence="1">
    <location>
        <begin position="144"/>
        <end position="163"/>
    </location>
</feature>
<keyword evidence="3" id="KW-1185">Reference proteome</keyword>
<evidence type="ECO:0000313" key="2">
    <source>
        <dbReference type="EMBL" id="RLY94196.1"/>
    </source>
</evidence>
<proteinExistence type="predicted"/>
<dbReference type="RefSeq" id="WP_121864132.1">
    <property type="nucleotide sequence ID" value="NZ_RDEX01000001.1"/>
</dbReference>
<dbReference type="EMBL" id="RDEX01000001">
    <property type="protein sequence ID" value="RLY94196.1"/>
    <property type="molecule type" value="Genomic_DNA"/>
</dbReference>
<evidence type="ECO:0008006" key="4">
    <source>
        <dbReference type="Google" id="ProtNLM"/>
    </source>
</evidence>